<organism evidence="2 3">
    <name type="scientific">Ligaoa zhengdingensis</name>
    <dbReference type="NCBI Taxonomy" id="2763658"/>
    <lineage>
        <taxon>Bacteria</taxon>
        <taxon>Bacillati</taxon>
        <taxon>Bacillota</taxon>
        <taxon>Clostridia</taxon>
        <taxon>Eubacteriales</taxon>
        <taxon>Oscillospiraceae</taxon>
        <taxon>Ligaoa</taxon>
    </lineage>
</organism>
<proteinExistence type="predicted"/>
<dbReference type="RefSeq" id="WP_249281769.1">
    <property type="nucleotide sequence ID" value="NZ_JACRST010000001.1"/>
</dbReference>
<feature type="domain" description="DUF1540" evidence="1">
    <location>
        <begin position="10"/>
        <end position="52"/>
    </location>
</feature>
<dbReference type="InterPro" id="IPR011437">
    <property type="entry name" value="DUF1540"/>
</dbReference>
<dbReference type="AlphaFoldDB" id="A0A926DXW8"/>
<evidence type="ECO:0000259" key="1">
    <source>
        <dbReference type="Pfam" id="PF07561"/>
    </source>
</evidence>
<dbReference type="Pfam" id="PF07561">
    <property type="entry name" value="DUF1540"/>
    <property type="match status" value="1"/>
</dbReference>
<evidence type="ECO:0000313" key="2">
    <source>
        <dbReference type="EMBL" id="MBC8545617.1"/>
    </source>
</evidence>
<gene>
    <name evidence="2" type="ORF">H8711_01520</name>
</gene>
<dbReference type="Proteomes" id="UP000653127">
    <property type="component" value="Unassembled WGS sequence"/>
</dbReference>
<name>A0A926DXW8_9FIRM</name>
<protein>
    <submittedName>
        <fullName evidence="2">DUF1540 domain-containing protein</fullName>
    </submittedName>
</protein>
<comment type="caution">
    <text evidence="2">The sequence shown here is derived from an EMBL/GenBank/DDBJ whole genome shotgun (WGS) entry which is preliminary data.</text>
</comment>
<reference evidence="2" key="1">
    <citation type="submission" date="2020-08" db="EMBL/GenBank/DDBJ databases">
        <title>Genome public.</title>
        <authorList>
            <person name="Liu C."/>
            <person name="Sun Q."/>
        </authorList>
    </citation>
    <scope>NUCLEOTIDE SEQUENCE</scope>
    <source>
        <strain evidence="2">NSJ-31</strain>
    </source>
</reference>
<sequence length="56" mass="6485">MDNCRANECIKCTVQQCTYHCKDKNYCSLDCITIGTHETNPTMDQCTDCKSFELQR</sequence>
<accession>A0A926DXW8</accession>
<evidence type="ECO:0000313" key="3">
    <source>
        <dbReference type="Proteomes" id="UP000653127"/>
    </source>
</evidence>
<dbReference type="EMBL" id="JACRST010000001">
    <property type="protein sequence ID" value="MBC8545617.1"/>
    <property type="molecule type" value="Genomic_DNA"/>
</dbReference>
<keyword evidence="3" id="KW-1185">Reference proteome</keyword>